<protein>
    <submittedName>
        <fullName evidence="3">NAD-dependent epimerase/dehydratase family protein</fullName>
    </submittedName>
</protein>
<dbReference type="EMBL" id="VOQF01000014">
    <property type="protein sequence ID" value="TXC85951.1"/>
    <property type="molecule type" value="Genomic_DNA"/>
</dbReference>
<accession>A0A5C6VMC0</accession>
<dbReference type="OrthoDB" id="9771073at2"/>
<dbReference type="SUPFAM" id="SSF51735">
    <property type="entry name" value="NAD(P)-binding Rossmann-fold domains"/>
    <property type="match status" value="1"/>
</dbReference>
<reference evidence="3 4" key="1">
    <citation type="journal article" date="2005" name="Int. J. Syst. Evol. Microbiol.">
        <title>Bacillus litoralis sp. nov., isolated from a tidal flat of the Yellow Sea in Korea.</title>
        <authorList>
            <person name="Yoon J.H."/>
            <person name="Oh T.K."/>
        </authorList>
    </citation>
    <scope>NUCLEOTIDE SEQUENCE [LARGE SCALE GENOMIC DNA]</scope>
    <source>
        <strain evidence="3 4">SW-211</strain>
    </source>
</reference>
<proteinExistence type="inferred from homology"/>
<dbReference type="InterPro" id="IPR036291">
    <property type="entry name" value="NAD(P)-bd_dom_sf"/>
</dbReference>
<evidence type="ECO:0000259" key="2">
    <source>
        <dbReference type="Pfam" id="PF01370"/>
    </source>
</evidence>
<dbReference type="AlphaFoldDB" id="A0A5C6VMC0"/>
<dbReference type="RefSeq" id="WP_146950267.1">
    <property type="nucleotide sequence ID" value="NZ_VOQF01000014.1"/>
</dbReference>
<dbReference type="Gene3D" id="3.90.25.10">
    <property type="entry name" value="UDP-galactose 4-epimerase, domain 1"/>
    <property type="match status" value="1"/>
</dbReference>
<dbReference type="InterPro" id="IPR001509">
    <property type="entry name" value="Epimerase_deHydtase"/>
</dbReference>
<comment type="similarity">
    <text evidence="1">Belongs to the NAD(P)-dependent epimerase/dehydratase family.</text>
</comment>
<dbReference type="Gene3D" id="3.40.50.720">
    <property type="entry name" value="NAD(P)-binding Rossmann-like Domain"/>
    <property type="match status" value="1"/>
</dbReference>
<gene>
    <name evidence="3" type="ORF">FS935_19175</name>
</gene>
<comment type="caution">
    <text evidence="3">The sequence shown here is derived from an EMBL/GenBank/DDBJ whole genome shotgun (WGS) entry which is preliminary data.</text>
</comment>
<keyword evidence="4" id="KW-1185">Reference proteome</keyword>
<evidence type="ECO:0000313" key="4">
    <source>
        <dbReference type="Proteomes" id="UP000321363"/>
    </source>
</evidence>
<feature type="non-terminal residue" evidence="3">
    <location>
        <position position="242"/>
    </location>
</feature>
<feature type="domain" description="NAD-dependent epimerase/dehydratase" evidence="2">
    <location>
        <begin position="3"/>
        <end position="232"/>
    </location>
</feature>
<evidence type="ECO:0000313" key="3">
    <source>
        <dbReference type="EMBL" id="TXC85951.1"/>
    </source>
</evidence>
<dbReference type="PANTHER" id="PTHR43000">
    <property type="entry name" value="DTDP-D-GLUCOSE 4,6-DEHYDRATASE-RELATED"/>
    <property type="match status" value="1"/>
</dbReference>
<evidence type="ECO:0000256" key="1">
    <source>
        <dbReference type="ARBA" id="ARBA00007637"/>
    </source>
</evidence>
<sequence length="242" mass="27295">MNILITGGYGFIGSFVAERFYKENHSIFIIDNLTTGRKENVNFRHKSLIMDIEDEQCEKFFKAHSIDVVIHCAAQTHVKRSIDEPVTDSSTNILGLINMLNLSKIHGVKKFVFCSTAAVYGDNQNLPLQEEEKGNPISPYGLNKLTGEQYCQKWDELYGVSSLIYRFSNVYGPRQHLSEESSVIALFTNLLLRKEPITIHGDGEQTRDFIYVSDVAEAIFRGVRSELSGIYNLSTGTEVSIN</sequence>
<name>A0A5C6VMC0_9BACI</name>
<dbReference type="Pfam" id="PF01370">
    <property type="entry name" value="Epimerase"/>
    <property type="match status" value="1"/>
</dbReference>
<organism evidence="3 4">
    <name type="scientific">Metabacillus litoralis</name>
    <dbReference type="NCBI Taxonomy" id="152268"/>
    <lineage>
        <taxon>Bacteria</taxon>
        <taxon>Bacillati</taxon>
        <taxon>Bacillota</taxon>
        <taxon>Bacilli</taxon>
        <taxon>Bacillales</taxon>
        <taxon>Bacillaceae</taxon>
        <taxon>Metabacillus</taxon>
    </lineage>
</organism>
<dbReference type="Proteomes" id="UP000321363">
    <property type="component" value="Unassembled WGS sequence"/>
</dbReference>